<evidence type="ECO:0000259" key="9">
    <source>
        <dbReference type="Pfam" id="PF02278"/>
    </source>
</evidence>
<accession>A0ABS3SX38</accession>
<evidence type="ECO:0000259" key="11">
    <source>
        <dbReference type="Pfam" id="PF02884"/>
    </source>
</evidence>
<evidence type="ECO:0000259" key="13">
    <source>
        <dbReference type="Pfam" id="PF18962"/>
    </source>
</evidence>
<keyword evidence="6" id="KW-0456">Lyase</keyword>
<dbReference type="InterPro" id="IPR026444">
    <property type="entry name" value="Secre_tail"/>
</dbReference>
<dbReference type="PANTHER" id="PTHR38481">
    <property type="entry name" value="HYALURONATE LYASE"/>
    <property type="match status" value="1"/>
</dbReference>
<dbReference type="SUPFAM" id="SSF48230">
    <property type="entry name" value="Chondroitin AC/alginate lyase"/>
    <property type="match status" value="1"/>
</dbReference>
<dbReference type="Pfam" id="PF18962">
    <property type="entry name" value="Por_Secre_tail"/>
    <property type="match status" value="1"/>
</dbReference>
<feature type="domain" description="F5/8 type C" evidence="8">
    <location>
        <begin position="1270"/>
        <end position="1387"/>
    </location>
</feature>
<feature type="signal peptide" evidence="7">
    <location>
        <begin position="1"/>
        <end position="22"/>
    </location>
</feature>
<feature type="domain" description="Polysaccharide lyase family 8 C-terminal" evidence="11">
    <location>
        <begin position="1133"/>
        <end position="1198"/>
    </location>
</feature>
<dbReference type="InterPro" id="IPR012970">
    <property type="entry name" value="Lyase_8_alpha_N"/>
</dbReference>
<dbReference type="Gene3D" id="2.70.98.10">
    <property type="match status" value="1"/>
</dbReference>
<evidence type="ECO:0000256" key="2">
    <source>
        <dbReference type="ARBA" id="ARBA00006699"/>
    </source>
</evidence>
<dbReference type="InterPro" id="IPR008964">
    <property type="entry name" value="Invasin/intimin_cell_adhesion"/>
</dbReference>
<protein>
    <submittedName>
        <fullName evidence="14">BNR-4 repeat-containing protein</fullName>
    </submittedName>
</protein>
<dbReference type="Pfam" id="PF15892">
    <property type="entry name" value="BNR_4"/>
    <property type="match status" value="1"/>
</dbReference>
<feature type="domain" description="BIG2" evidence="10">
    <location>
        <begin position="479"/>
        <end position="527"/>
    </location>
</feature>
<dbReference type="PANTHER" id="PTHR38481:SF1">
    <property type="entry name" value="HYALURONATE LYASE"/>
    <property type="match status" value="1"/>
</dbReference>
<evidence type="ECO:0000259" key="12">
    <source>
        <dbReference type="Pfam" id="PF08124"/>
    </source>
</evidence>
<dbReference type="Proteomes" id="UP000681315">
    <property type="component" value="Unassembled WGS sequence"/>
</dbReference>
<evidence type="ECO:0000256" key="1">
    <source>
        <dbReference type="ARBA" id="ARBA00001913"/>
    </source>
</evidence>
<dbReference type="RefSeq" id="WP_208234439.1">
    <property type="nucleotide sequence ID" value="NZ_JAGEVG010000016.1"/>
</dbReference>
<dbReference type="Pfam" id="PF02884">
    <property type="entry name" value="Lyase_8_C"/>
    <property type="match status" value="1"/>
</dbReference>
<feature type="domain" description="Polysaccharide lyase 8 N-terminal alpha-helical" evidence="12">
    <location>
        <begin position="567"/>
        <end position="838"/>
    </location>
</feature>
<keyword evidence="15" id="KW-1185">Reference proteome</keyword>
<dbReference type="CDD" id="cd01083">
    <property type="entry name" value="GAG_Lyase"/>
    <property type="match status" value="1"/>
</dbReference>
<feature type="domain" description="Secretion system C-terminal sorting" evidence="13">
    <location>
        <begin position="1424"/>
        <end position="1493"/>
    </location>
</feature>
<dbReference type="InterPro" id="IPR014718">
    <property type="entry name" value="GH-type_carb-bd"/>
</dbReference>
<dbReference type="InterPro" id="IPR003159">
    <property type="entry name" value="Lyase_8_central_dom"/>
</dbReference>
<dbReference type="InterPro" id="IPR008979">
    <property type="entry name" value="Galactose-bd-like_sf"/>
</dbReference>
<dbReference type="Gene3D" id="1.50.10.100">
    <property type="entry name" value="Chondroitin AC/alginate lyase"/>
    <property type="match status" value="1"/>
</dbReference>
<feature type="domain" description="Polysaccharide lyase family 8 central" evidence="9">
    <location>
        <begin position="868"/>
        <end position="1120"/>
    </location>
</feature>
<name>A0ABS3SX38_9FLAO</name>
<evidence type="ECO:0000313" key="15">
    <source>
        <dbReference type="Proteomes" id="UP000681315"/>
    </source>
</evidence>
<dbReference type="InterPro" id="IPR038970">
    <property type="entry name" value="Lyase_8"/>
</dbReference>
<keyword evidence="4 7" id="KW-0732">Signal</keyword>
<dbReference type="Gene3D" id="2.60.40.1080">
    <property type="match status" value="1"/>
</dbReference>
<evidence type="ECO:0000256" key="5">
    <source>
        <dbReference type="ARBA" id="ARBA00022837"/>
    </source>
</evidence>
<dbReference type="SUPFAM" id="SSF74650">
    <property type="entry name" value="Galactose mutarotase-like"/>
    <property type="match status" value="1"/>
</dbReference>
<evidence type="ECO:0000256" key="3">
    <source>
        <dbReference type="ARBA" id="ARBA00011245"/>
    </source>
</evidence>
<dbReference type="InterPro" id="IPR000421">
    <property type="entry name" value="FA58C"/>
</dbReference>
<reference evidence="14 15" key="1">
    <citation type="submission" date="2021-03" db="EMBL/GenBank/DDBJ databases">
        <title>Gelidibacter sp. nov., isolated from costal sediment.</title>
        <authorList>
            <person name="Lun K.-Y."/>
        </authorList>
    </citation>
    <scope>NUCLEOTIDE SEQUENCE [LARGE SCALE GENOMIC DNA]</scope>
    <source>
        <strain evidence="14 15">DF109</strain>
    </source>
</reference>
<dbReference type="InterPro" id="IPR011013">
    <property type="entry name" value="Gal_mutarotase_sf_dom"/>
</dbReference>
<dbReference type="SUPFAM" id="SSF49785">
    <property type="entry name" value="Galactose-binding domain-like"/>
    <property type="match status" value="1"/>
</dbReference>
<dbReference type="SUPFAM" id="SSF89372">
    <property type="entry name" value="Fucose-specific lectin"/>
    <property type="match status" value="1"/>
</dbReference>
<sequence>MKNKLLFALLVVFLLGNNILSAQEKITVPLTEDGAWSVNSQPSAVYHNGKSYFSWVNSNKSLVAASYDHSTGDYQETIVASSYRGDFASPALLVRENGQILLFASRNEGEAHYFIWVSTNPEDISDWSVPKTAIAYGAGGTLPFAVGDDIYVLYRGKNSVGITYGAGLNSATDQTVNADLASGTRRAGLFPIQNGNDYRVKLDIPYMKAYQGSDGAIHIVFTQLASGGESDNFYAYNQGSIHYMKLVGTSTPTTGLSFDLFKADGTLIVKSTIDAGSPPDVIFNEQEGGKKAWAYDIQLDANDQPVVLFDTFNPDGTEHVYHQARWDSVSNQWVTTEIADAGDGLHTAAYSANQSRFPSHSFSSGGLNFAANDLSTVYLSKRSEQGVFEIYKYTTSDSGSTWHEAETLTSGTSSSQVNIRPRRVKNLPENAPLDIVWMQGEYSSPVDFDTKIMAIGNAVTPTAIAFENEEYNLVINDIETLNVYFSPIFVANKEFTLESSDGSIVEITSDNKIKGLALGTVTITAIAINDPSITATCQVTVLDRLVFDLFKERIVADLIQEKSKDVSQRDADVASYLAQLQSDGAFPDVDYSSTARTDWPPLVHLDRLMDMGLAYTDERSTYYEDTSLKAKMDTMLQYWQTEQPSSNNWYYNQIGEPKLMGQYLILMDYLGSERIPEVLLNTAIARLSNNGGNPSSQTGANRIDVALHHMYRACLIKDSDLLNETMTYIYSPIELTTGSEGIQYDNSYTQHGRQLYTGSYGNVFLTGITKASMYAVDTEYAIPSDRLQILSNLVKDSYATIFRGEYMLFNPLGRASTRPNATKKTGDTSIFERMKSLDPANAAIYDNVISRLTGAEDPNYGITPSSVHYYHSDYTLHNKPAYTVDLRMVSNRTVRNEYLSDNGEGIKQYFLSDGATGIFVDGDEYYNIFPVWDWSKIPGVTSPEYTSIPQASSYLQKGTSDFVGGVTDNLNTVSAYQYNDTYSGINTSANKAWFFFDNEIVCLGNSIQSTSGLKVNTTVNQNLLEGNITVSSGGTKSSIISGDYDYNNLDWVYHDKVAYYFPEHGNINLSAQQKTGLWSSINTNYANEPTVVKDVFTLAFDHGVDPTEDTYAYVIVPGVSEAEVDTYMISDIEILVNSDSLQAVYHKAQKSYGLVFHKASKFVHNDFAIEADAGCVVLAKDVDQAEAIIYVADPQNETIPINLGVVTSEVREPRLITYSASSPHLGQSLRFNINQDSPLYPGKETLLDKSGWIIKTSIEGPTDTVVGGSEPEYIIDDNTQTAFLFVKPGKTFGGITADPEYEPSFTIDMQALQNISFFTYRHRSDNSLSILRATSVSFYGSNSENGPFNPIVEDVPIATDVPEVKVSFPEVSYRYIKLVITGWDVNSGSTIQVSEFNVGNLNNTTLGLEDLPVNYNPSEFSVFVYPNPVNSGDHLNFKLSGFSDDVVFEVYDILGTCHQKAKGTVINTAGLSSGIYFLKVFERTTNQIATVKFVVK</sequence>
<evidence type="ECO:0000313" key="14">
    <source>
        <dbReference type="EMBL" id="MBO3099322.1"/>
    </source>
</evidence>
<dbReference type="InterPro" id="IPR003343">
    <property type="entry name" value="Big_2"/>
</dbReference>
<dbReference type="NCBIfam" id="TIGR04183">
    <property type="entry name" value="Por_Secre_tail"/>
    <property type="match status" value="1"/>
</dbReference>
<evidence type="ECO:0000256" key="7">
    <source>
        <dbReference type="SAM" id="SignalP"/>
    </source>
</evidence>
<dbReference type="Pfam" id="PF02278">
    <property type="entry name" value="Lyase_8"/>
    <property type="match status" value="1"/>
</dbReference>
<comment type="similarity">
    <text evidence="2">Belongs to the polysaccharide lyase 8 family.</text>
</comment>
<dbReference type="InterPro" id="IPR011071">
    <property type="entry name" value="Lyase_8-like_C"/>
</dbReference>
<dbReference type="Gene3D" id="2.60.120.260">
    <property type="entry name" value="Galactose-binding domain-like"/>
    <property type="match status" value="1"/>
</dbReference>
<dbReference type="InterPro" id="IPR008929">
    <property type="entry name" value="Chondroitin_lyas"/>
</dbReference>
<evidence type="ECO:0000259" key="8">
    <source>
        <dbReference type="Pfam" id="PF00754"/>
    </source>
</evidence>
<feature type="chain" id="PRO_5045486334" evidence="7">
    <location>
        <begin position="23"/>
        <end position="1496"/>
    </location>
</feature>
<dbReference type="SUPFAM" id="SSF49373">
    <property type="entry name" value="Invasin/intimin cell-adhesion fragments"/>
    <property type="match status" value="1"/>
</dbReference>
<evidence type="ECO:0000256" key="4">
    <source>
        <dbReference type="ARBA" id="ARBA00022729"/>
    </source>
</evidence>
<keyword evidence="5" id="KW-0106">Calcium</keyword>
<dbReference type="Pfam" id="PF08124">
    <property type="entry name" value="Lyase_8_N"/>
    <property type="match status" value="1"/>
</dbReference>
<dbReference type="Gene3D" id="2.60.220.10">
    <property type="entry name" value="Polysaccharide lyase family 8-like, C-terminal"/>
    <property type="match status" value="1"/>
</dbReference>
<proteinExistence type="inferred from homology"/>
<dbReference type="EMBL" id="JAGEVG010000016">
    <property type="protein sequence ID" value="MBO3099322.1"/>
    <property type="molecule type" value="Genomic_DNA"/>
</dbReference>
<evidence type="ECO:0000256" key="6">
    <source>
        <dbReference type="ARBA" id="ARBA00023239"/>
    </source>
</evidence>
<dbReference type="Pfam" id="PF00754">
    <property type="entry name" value="F5_F8_type_C"/>
    <property type="match status" value="1"/>
</dbReference>
<comment type="caution">
    <text evidence="14">The sequence shown here is derived from an EMBL/GenBank/DDBJ whole genome shotgun (WGS) entry which is preliminary data.</text>
</comment>
<dbReference type="InterPro" id="IPR004103">
    <property type="entry name" value="Lyase_8_C"/>
</dbReference>
<evidence type="ECO:0000259" key="10">
    <source>
        <dbReference type="Pfam" id="PF02368"/>
    </source>
</evidence>
<organism evidence="14 15">
    <name type="scientific">Gelidibacter pelagius</name>
    <dbReference type="NCBI Taxonomy" id="2819985"/>
    <lineage>
        <taxon>Bacteria</taxon>
        <taxon>Pseudomonadati</taxon>
        <taxon>Bacteroidota</taxon>
        <taxon>Flavobacteriia</taxon>
        <taxon>Flavobacteriales</taxon>
        <taxon>Flavobacteriaceae</taxon>
        <taxon>Gelidibacter</taxon>
    </lineage>
</organism>
<comment type="cofactor">
    <cofactor evidence="1">
        <name>Ca(2+)</name>
        <dbReference type="ChEBI" id="CHEBI:29108"/>
    </cofactor>
</comment>
<gene>
    <name evidence="14" type="ORF">J4051_13655</name>
</gene>
<dbReference type="SUPFAM" id="SSF49863">
    <property type="entry name" value="Hyaluronate lyase-like, C-terminal domain"/>
    <property type="match status" value="1"/>
</dbReference>
<dbReference type="Pfam" id="PF02368">
    <property type="entry name" value="Big_2"/>
    <property type="match status" value="1"/>
</dbReference>
<comment type="subunit">
    <text evidence="3">Monomer.</text>
</comment>